<keyword evidence="4" id="KW-0805">Transcription regulation</keyword>
<keyword evidence="6" id="KW-0804">Transcription</keyword>
<feature type="domain" description="Response regulatory" evidence="8">
    <location>
        <begin position="2"/>
        <end position="116"/>
    </location>
</feature>
<feature type="modified residue" description="4-aspartylphosphate" evidence="7">
    <location>
        <position position="53"/>
    </location>
</feature>
<name>A0ABY5JWD3_9BACI</name>
<evidence type="ECO:0000256" key="4">
    <source>
        <dbReference type="ARBA" id="ARBA00023015"/>
    </source>
</evidence>
<comment type="subcellular location">
    <subcellularLocation>
        <location evidence="1">Cytoplasm</location>
    </subcellularLocation>
</comment>
<sequence length="330" mass="38674">MNICIIDDEQLALEYLDFLLNKIEGVQITGKFNNAKQLINHVQTEDVDAVLMDIHMPDIHGIDLAEQLLNIKPVLNIAFVTAYNEYAVRAFELNALDYILKPVQLARLELTIERIKKVDEKLHKAPLKTTYHIKNLGAVRFYKEESPLEVKWRTSKAKELFFYFLQNHRNIIRKEDLIDFMWAHLSWEKANSQLYSTVYQIRKVIQQMGIPMKIVSREETYEITLGEEVDIQSIGWKQEAWKTLEENHVSESACIKLLEAYQGDYLQGIEADWILEERKEIREIWLQIIDNMINDTFQNKLPSSRNISQLSALVSFDKEARLLLSEKMKS</sequence>
<protein>
    <submittedName>
        <fullName evidence="9">Response regulator</fullName>
    </submittedName>
</protein>
<dbReference type="Pfam" id="PF00072">
    <property type="entry name" value="Response_reg"/>
    <property type="match status" value="1"/>
</dbReference>
<dbReference type="PANTHER" id="PTHR48111:SF17">
    <property type="entry name" value="TRANSCRIPTIONAL REGULATORY PROTEIN YPDB"/>
    <property type="match status" value="1"/>
</dbReference>
<dbReference type="RefSeq" id="WP_256709597.1">
    <property type="nucleotide sequence ID" value="NZ_CP101914.1"/>
</dbReference>
<dbReference type="InterPro" id="IPR011006">
    <property type="entry name" value="CheY-like_superfamily"/>
</dbReference>
<accession>A0ABY5JWD3</accession>
<dbReference type="InterPro" id="IPR039420">
    <property type="entry name" value="WalR-like"/>
</dbReference>
<dbReference type="InterPro" id="IPR036388">
    <property type="entry name" value="WH-like_DNA-bd_sf"/>
</dbReference>
<evidence type="ECO:0000256" key="2">
    <source>
        <dbReference type="ARBA" id="ARBA00022553"/>
    </source>
</evidence>
<reference evidence="9" key="1">
    <citation type="submission" date="2022-07" db="EMBL/GenBank/DDBJ databases">
        <title>FELIX.</title>
        <authorList>
            <person name="Wan K.H."/>
            <person name="Park S."/>
            <person name="Lawrence Q."/>
            <person name="Eichenberger J.P."/>
            <person name="Booth B.W."/>
            <person name="Piaggio A.J."/>
            <person name="Chandler J.C."/>
            <person name="Franklin A.B."/>
            <person name="Celniker S.E."/>
        </authorList>
    </citation>
    <scope>NUCLEOTIDE SEQUENCE</scope>
    <source>
        <strain evidence="9">QA-1986 374</strain>
    </source>
</reference>
<gene>
    <name evidence="9" type="ORF">NP439_08610</name>
</gene>
<dbReference type="InterPro" id="IPR016032">
    <property type="entry name" value="Sig_transdc_resp-reg_C-effctor"/>
</dbReference>
<dbReference type="Proteomes" id="UP001059773">
    <property type="component" value="Chromosome"/>
</dbReference>
<keyword evidence="3" id="KW-0902">Two-component regulatory system</keyword>
<proteinExistence type="predicted"/>
<dbReference type="Gene3D" id="3.40.50.2300">
    <property type="match status" value="1"/>
</dbReference>
<evidence type="ECO:0000256" key="3">
    <source>
        <dbReference type="ARBA" id="ARBA00023012"/>
    </source>
</evidence>
<evidence type="ECO:0000256" key="6">
    <source>
        <dbReference type="ARBA" id="ARBA00023163"/>
    </source>
</evidence>
<evidence type="ECO:0000256" key="7">
    <source>
        <dbReference type="PROSITE-ProRule" id="PRU00169"/>
    </source>
</evidence>
<dbReference type="EMBL" id="CP101914">
    <property type="protein sequence ID" value="UUI04697.1"/>
    <property type="molecule type" value="Genomic_DNA"/>
</dbReference>
<keyword evidence="5" id="KW-0238">DNA-binding</keyword>
<evidence type="ECO:0000256" key="1">
    <source>
        <dbReference type="ARBA" id="ARBA00004496"/>
    </source>
</evidence>
<dbReference type="SUPFAM" id="SSF46894">
    <property type="entry name" value="C-terminal effector domain of the bipartite response regulators"/>
    <property type="match status" value="1"/>
</dbReference>
<organism evidence="9 10">
    <name type="scientific">Oceanobacillus jeddahense</name>
    <dbReference type="NCBI Taxonomy" id="1462527"/>
    <lineage>
        <taxon>Bacteria</taxon>
        <taxon>Bacillati</taxon>
        <taxon>Bacillota</taxon>
        <taxon>Bacilli</taxon>
        <taxon>Bacillales</taxon>
        <taxon>Bacillaceae</taxon>
        <taxon>Oceanobacillus</taxon>
    </lineage>
</organism>
<evidence type="ECO:0000259" key="8">
    <source>
        <dbReference type="PROSITE" id="PS50110"/>
    </source>
</evidence>
<evidence type="ECO:0000313" key="9">
    <source>
        <dbReference type="EMBL" id="UUI04697.1"/>
    </source>
</evidence>
<dbReference type="PROSITE" id="PS50110">
    <property type="entry name" value="RESPONSE_REGULATORY"/>
    <property type="match status" value="1"/>
</dbReference>
<dbReference type="PANTHER" id="PTHR48111">
    <property type="entry name" value="REGULATOR OF RPOS"/>
    <property type="match status" value="1"/>
</dbReference>
<dbReference type="SMART" id="SM00448">
    <property type="entry name" value="REC"/>
    <property type="match status" value="1"/>
</dbReference>
<evidence type="ECO:0000313" key="10">
    <source>
        <dbReference type="Proteomes" id="UP001059773"/>
    </source>
</evidence>
<keyword evidence="10" id="KW-1185">Reference proteome</keyword>
<evidence type="ECO:0000256" key="5">
    <source>
        <dbReference type="ARBA" id="ARBA00023125"/>
    </source>
</evidence>
<dbReference type="SUPFAM" id="SSF52172">
    <property type="entry name" value="CheY-like"/>
    <property type="match status" value="1"/>
</dbReference>
<dbReference type="Gene3D" id="1.10.10.10">
    <property type="entry name" value="Winged helix-like DNA-binding domain superfamily/Winged helix DNA-binding domain"/>
    <property type="match status" value="1"/>
</dbReference>
<dbReference type="InterPro" id="IPR001789">
    <property type="entry name" value="Sig_transdc_resp-reg_receiver"/>
</dbReference>
<keyword evidence="2 7" id="KW-0597">Phosphoprotein</keyword>